<proteinExistence type="predicted"/>
<dbReference type="OrthoDB" id="10622114at2759"/>
<keyword evidence="3" id="KW-1185">Reference proteome</keyword>
<gene>
    <name evidence="2" type="ORF">CORC01_00982</name>
</gene>
<reference evidence="2 3" key="1">
    <citation type="submission" date="2016-09" db="EMBL/GenBank/DDBJ databases">
        <authorList>
            <person name="Capua I."/>
            <person name="De Benedictis P."/>
            <person name="Joannis T."/>
            <person name="Lombin L.H."/>
            <person name="Cattoli G."/>
        </authorList>
    </citation>
    <scope>NUCLEOTIDE SEQUENCE [LARGE SCALE GENOMIC DNA]</scope>
    <source>
        <strain evidence="2 3">IMI 309357</strain>
    </source>
</reference>
<evidence type="ECO:0000313" key="3">
    <source>
        <dbReference type="Proteomes" id="UP000176998"/>
    </source>
</evidence>
<name>A0A1G4BQN8_9PEZI</name>
<evidence type="ECO:0000313" key="2">
    <source>
        <dbReference type="EMBL" id="OHF03663.1"/>
    </source>
</evidence>
<dbReference type="GeneID" id="34554148"/>
<organism evidence="2 3">
    <name type="scientific">Colletotrichum orchidophilum</name>
    <dbReference type="NCBI Taxonomy" id="1209926"/>
    <lineage>
        <taxon>Eukaryota</taxon>
        <taxon>Fungi</taxon>
        <taxon>Dikarya</taxon>
        <taxon>Ascomycota</taxon>
        <taxon>Pezizomycotina</taxon>
        <taxon>Sordariomycetes</taxon>
        <taxon>Hypocreomycetidae</taxon>
        <taxon>Glomerellales</taxon>
        <taxon>Glomerellaceae</taxon>
        <taxon>Colletotrichum</taxon>
    </lineage>
</organism>
<dbReference type="RefSeq" id="XP_022480799.1">
    <property type="nucleotide sequence ID" value="XM_022612638.1"/>
</dbReference>
<dbReference type="AlphaFoldDB" id="A0A1G4BQN8"/>
<comment type="caution">
    <text evidence="2">The sequence shown here is derived from an EMBL/GenBank/DDBJ whole genome shotgun (WGS) entry which is preliminary data.</text>
</comment>
<feature type="compositionally biased region" description="Low complexity" evidence="1">
    <location>
        <begin position="131"/>
        <end position="144"/>
    </location>
</feature>
<sequence length="164" mass="18037">DDVGIKPANLRIAVPLLPPPLTRPERHPLSRASSDSPPCWLLCANKSKLWDMDIPFRLASKHQMPAVLAEQRTTILKFSRRPRVLQKHGSKPDAFCSTQPARLRWPPRLASPPRAGVLLVTSRHCQDLSPTAHASTHAPSGSSPGPSPLWTLHFRPSLPNAPSL</sequence>
<protein>
    <submittedName>
        <fullName evidence="2">Uncharacterized protein</fullName>
    </submittedName>
</protein>
<dbReference type="EMBL" id="MJBS01000005">
    <property type="protein sequence ID" value="OHF03663.1"/>
    <property type="molecule type" value="Genomic_DNA"/>
</dbReference>
<feature type="region of interest" description="Disordered" evidence="1">
    <location>
        <begin position="129"/>
        <end position="164"/>
    </location>
</feature>
<dbReference type="Proteomes" id="UP000176998">
    <property type="component" value="Unassembled WGS sequence"/>
</dbReference>
<feature type="non-terminal residue" evidence="2">
    <location>
        <position position="1"/>
    </location>
</feature>
<accession>A0A1G4BQN8</accession>
<evidence type="ECO:0000256" key="1">
    <source>
        <dbReference type="SAM" id="MobiDB-lite"/>
    </source>
</evidence>